<comment type="caution">
    <text evidence="1">The sequence shown here is derived from an EMBL/GenBank/DDBJ whole genome shotgun (WGS) entry which is preliminary data.</text>
</comment>
<dbReference type="GO" id="GO:0005506">
    <property type="term" value="F:iron ion binding"/>
    <property type="evidence" value="ECO:0007669"/>
    <property type="project" value="InterPro"/>
</dbReference>
<dbReference type="SUPFAM" id="SSF48264">
    <property type="entry name" value="Cytochrome P450"/>
    <property type="match status" value="2"/>
</dbReference>
<organism evidence="1 2">
    <name type="scientific">Diplogelasinospora grovesii</name>
    <dbReference type="NCBI Taxonomy" id="303347"/>
    <lineage>
        <taxon>Eukaryota</taxon>
        <taxon>Fungi</taxon>
        <taxon>Dikarya</taxon>
        <taxon>Ascomycota</taxon>
        <taxon>Pezizomycotina</taxon>
        <taxon>Sordariomycetes</taxon>
        <taxon>Sordariomycetidae</taxon>
        <taxon>Sordariales</taxon>
        <taxon>Diplogelasinosporaceae</taxon>
        <taxon>Diplogelasinospora</taxon>
    </lineage>
</organism>
<dbReference type="InterPro" id="IPR001128">
    <property type="entry name" value="Cyt_P450"/>
</dbReference>
<evidence type="ECO:0000313" key="2">
    <source>
        <dbReference type="Proteomes" id="UP001303473"/>
    </source>
</evidence>
<name>A0AAN6N408_9PEZI</name>
<proteinExistence type="predicted"/>
<dbReference type="InterPro" id="IPR053007">
    <property type="entry name" value="CYP450_monoxygenase_sec-met"/>
</dbReference>
<dbReference type="Proteomes" id="UP001303473">
    <property type="component" value="Unassembled WGS sequence"/>
</dbReference>
<dbReference type="PANTHER" id="PTHR47582:SF1">
    <property type="entry name" value="P450, PUTATIVE (EUROFUNG)-RELATED"/>
    <property type="match status" value="1"/>
</dbReference>
<dbReference type="InterPro" id="IPR036396">
    <property type="entry name" value="Cyt_P450_sf"/>
</dbReference>
<protein>
    <submittedName>
        <fullName evidence="1">Cytochrome P450</fullName>
    </submittedName>
</protein>
<keyword evidence="2" id="KW-1185">Reference proteome</keyword>
<reference evidence="2" key="1">
    <citation type="journal article" date="2023" name="Mol. Phylogenet. Evol.">
        <title>Genome-scale phylogeny and comparative genomics of the fungal order Sordariales.</title>
        <authorList>
            <person name="Hensen N."/>
            <person name="Bonometti L."/>
            <person name="Westerberg I."/>
            <person name="Brannstrom I.O."/>
            <person name="Guillou S."/>
            <person name="Cros-Aarteil S."/>
            <person name="Calhoun S."/>
            <person name="Haridas S."/>
            <person name="Kuo A."/>
            <person name="Mondo S."/>
            <person name="Pangilinan J."/>
            <person name="Riley R."/>
            <person name="LaButti K."/>
            <person name="Andreopoulos B."/>
            <person name="Lipzen A."/>
            <person name="Chen C."/>
            <person name="Yan M."/>
            <person name="Daum C."/>
            <person name="Ng V."/>
            <person name="Clum A."/>
            <person name="Steindorff A."/>
            <person name="Ohm R.A."/>
            <person name="Martin F."/>
            <person name="Silar P."/>
            <person name="Natvig D.O."/>
            <person name="Lalanne C."/>
            <person name="Gautier V."/>
            <person name="Ament-Velasquez S.L."/>
            <person name="Kruys A."/>
            <person name="Hutchinson M.I."/>
            <person name="Powell A.J."/>
            <person name="Barry K."/>
            <person name="Miller A.N."/>
            <person name="Grigoriev I.V."/>
            <person name="Debuchy R."/>
            <person name="Gladieux P."/>
            <person name="Hiltunen Thoren M."/>
            <person name="Johannesson H."/>
        </authorList>
    </citation>
    <scope>NUCLEOTIDE SEQUENCE [LARGE SCALE GENOMIC DNA]</scope>
    <source>
        <strain evidence="2">CBS 340.73</strain>
    </source>
</reference>
<evidence type="ECO:0000313" key="1">
    <source>
        <dbReference type="EMBL" id="KAK3938664.1"/>
    </source>
</evidence>
<dbReference type="PANTHER" id="PTHR47582">
    <property type="entry name" value="P450, PUTATIVE (EUROFUNG)-RELATED"/>
    <property type="match status" value="1"/>
</dbReference>
<sequence>MISASYAFLRALLRLTQDGREPPTVATTVPFISPLIGMLARGPAFFNGLSDRYGPPIYTLRLPGTRLYMVNSAALITAIEAATSIGLLSNTMPTAFWVVYHMFSDPTLLQECRRELSAAVQEQGVVCTLDLAVVRNSCPVLLSTFQEVFRFYGISVGVRVVQEDSMLEGKYLLKKGSTVIIPGSVQHNLRSVWGDAVDTFDYKRFIPEQGSKVDCRTR</sequence>
<dbReference type="GO" id="GO:0016705">
    <property type="term" value="F:oxidoreductase activity, acting on paired donors, with incorporation or reduction of molecular oxygen"/>
    <property type="evidence" value="ECO:0007669"/>
    <property type="project" value="InterPro"/>
</dbReference>
<gene>
    <name evidence="1" type="ORF">QBC46DRAFT_343366</name>
</gene>
<dbReference type="Gene3D" id="1.10.630.10">
    <property type="entry name" value="Cytochrome P450"/>
    <property type="match status" value="2"/>
</dbReference>
<dbReference type="GO" id="GO:0004497">
    <property type="term" value="F:monooxygenase activity"/>
    <property type="evidence" value="ECO:0007669"/>
    <property type="project" value="InterPro"/>
</dbReference>
<dbReference type="EMBL" id="MU853825">
    <property type="protein sequence ID" value="KAK3938664.1"/>
    <property type="molecule type" value="Genomic_DNA"/>
</dbReference>
<dbReference type="Pfam" id="PF00067">
    <property type="entry name" value="p450"/>
    <property type="match status" value="1"/>
</dbReference>
<dbReference type="GO" id="GO:0020037">
    <property type="term" value="F:heme binding"/>
    <property type="evidence" value="ECO:0007669"/>
    <property type="project" value="InterPro"/>
</dbReference>
<accession>A0AAN6N408</accession>
<dbReference type="AlphaFoldDB" id="A0AAN6N408"/>